<evidence type="ECO:0000256" key="5">
    <source>
        <dbReference type="ARBA" id="ARBA00023136"/>
    </source>
</evidence>
<dbReference type="GO" id="GO:0016765">
    <property type="term" value="F:transferase activity, transferring alkyl or aryl (other than methyl) groups"/>
    <property type="evidence" value="ECO:0007669"/>
    <property type="project" value="InterPro"/>
</dbReference>
<feature type="transmembrane region" description="Helical" evidence="6">
    <location>
        <begin position="55"/>
        <end position="78"/>
    </location>
</feature>
<feature type="transmembrane region" description="Helical" evidence="6">
    <location>
        <begin position="32"/>
        <end position="49"/>
    </location>
</feature>
<comment type="caution">
    <text evidence="7">The sequence shown here is derived from an EMBL/GenBank/DDBJ whole genome shotgun (WGS) entry which is preliminary data.</text>
</comment>
<dbReference type="GO" id="GO:0016020">
    <property type="term" value="C:membrane"/>
    <property type="evidence" value="ECO:0007669"/>
    <property type="project" value="UniProtKB-SubCell"/>
</dbReference>
<sequence>MNLHAAAPSSTRTVAGFSDYVRIARLDHMTKHVFILPGIVLALLLRGSAVSEAPMAIAMNIVLGFMAAVGVAAANYVINEWLDRDFDRYHPEKSQRAAVQRQMHGGFILLEYAVLLVAGMALALAVNDTTFVACGLLAISGVTYNVKPIRTKDRPYLDVLSESLNNPIRLLIGWAMVDATSLPPVSLFFAFWFGGAFLMNSKRLAEYRDIVASDGRETLGLYRRSFLHYTEAHLSVANLVYALLCSFFLAIFLIKYRIEYIVLFPCIVVLFAVYYALALTPDSVARKPEKLYRAKPVIAAAILTSVLFVAATLIDIPVLETLASQHFIETGGQHFLTSAP</sequence>
<dbReference type="Gene3D" id="1.10.357.140">
    <property type="entry name" value="UbiA prenyltransferase"/>
    <property type="match status" value="1"/>
</dbReference>
<feature type="transmembrane region" description="Helical" evidence="6">
    <location>
        <begin position="260"/>
        <end position="277"/>
    </location>
</feature>
<feature type="transmembrane region" description="Helical" evidence="6">
    <location>
        <begin position="168"/>
        <end position="193"/>
    </location>
</feature>
<feature type="transmembrane region" description="Helical" evidence="6">
    <location>
        <begin position="103"/>
        <end position="124"/>
    </location>
</feature>
<dbReference type="AlphaFoldDB" id="A0A2T4JK63"/>
<organism evidence="7 8">
    <name type="scientific">Cereibacter changlensis JA139</name>
    <dbReference type="NCBI Taxonomy" id="1188249"/>
    <lineage>
        <taxon>Bacteria</taxon>
        <taxon>Pseudomonadati</taxon>
        <taxon>Pseudomonadota</taxon>
        <taxon>Alphaproteobacteria</taxon>
        <taxon>Rhodobacterales</taxon>
        <taxon>Paracoccaceae</taxon>
        <taxon>Cereibacter</taxon>
    </lineage>
</organism>
<evidence type="ECO:0000256" key="4">
    <source>
        <dbReference type="ARBA" id="ARBA00022989"/>
    </source>
</evidence>
<dbReference type="Proteomes" id="UP000241010">
    <property type="component" value="Unassembled WGS sequence"/>
</dbReference>
<evidence type="ECO:0000256" key="1">
    <source>
        <dbReference type="ARBA" id="ARBA00004141"/>
    </source>
</evidence>
<dbReference type="OrthoDB" id="9803632at2"/>
<feature type="transmembrane region" description="Helical" evidence="6">
    <location>
        <begin position="297"/>
        <end position="319"/>
    </location>
</feature>
<evidence type="ECO:0000256" key="6">
    <source>
        <dbReference type="SAM" id="Phobius"/>
    </source>
</evidence>
<keyword evidence="3 6" id="KW-0812">Transmembrane</keyword>
<keyword evidence="5 6" id="KW-0472">Membrane</keyword>
<proteinExistence type="predicted"/>
<keyword evidence="8" id="KW-1185">Reference proteome</keyword>
<accession>A0A2T4JK63</accession>
<keyword evidence="4 6" id="KW-1133">Transmembrane helix</keyword>
<evidence type="ECO:0000256" key="2">
    <source>
        <dbReference type="ARBA" id="ARBA00022475"/>
    </source>
</evidence>
<protein>
    <recommendedName>
        <fullName evidence="9">Prenyltransferase</fullName>
    </recommendedName>
</protein>
<comment type="subcellular location">
    <subcellularLocation>
        <location evidence="1">Membrane</location>
        <topology evidence="1">Multi-pass membrane protein</topology>
    </subcellularLocation>
</comment>
<evidence type="ECO:0000313" key="7">
    <source>
        <dbReference type="EMBL" id="PTE18253.1"/>
    </source>
</evidence>
<dbReference type="EMBL" id="PZKG01000336">
    <property type="protein sequence ID" value="PTE18253.1"/>
    <property type="molecule type" value="Genomic_DNA"/>
</dbReference>
<feature type="transmembrane region" description="Helical" evidence="6">
    <location>
        <begin position="232"/>
        <end position="253"/>
    </location>
</feature>
<reference evidence="7 8" key="1">
    <citation type="submission" date="2018-03" db="EMBL/GenBank/DDBJ databases">
        <title>Cereibacter changlensis.</title>
        <authorList>
            <person name="Meyer T.E."/>
            <person name="Miller S."/>
            <person name="Lodha T."/>
            <person name="Gandham S."/>
            <person name="Chintalapati S."/>
            <person name="Chintalapati V.R."/>
        </authorList>
    </citation>
    <scope>NUCLEOTIDE SEQUENCE [LARGE SCALE GENOMIC DNA]</scope>
    <source>
        <strain evidence="7 8">JA139</strain>
    </source>
</reference>
<evidence type="ECO:0000313" key="8">
    <source>
        <dbReference type="Proteomes" id="UP000241010"/>
    </source>
</evidence>
<evidence type="ECO:0000256" key="3">
    <source>
        <dbReference type="ARBA" id="ARBA00022692"/>
    </source>
</evidence>
<dbReference type="InterPro" id="IPR000537">
    <property type="entry name" value="UbiA_prenyltransferase"/>
</dbReference>
<keyword evidence="2" id="KW-1003">Cell membrane</keyword>
<name>A0A2T4JK63_9RHOB</name>
<dbReference type="Pfam" id="PF01040">
    <property type="entry name" value="UbiA"/>
    <property type="match status" value="1"/>
</dbReference>
<evidence type="ECO:0008006" key="9">
    <source>
        <dbReference type="Google" id="ProtNLM"/>
    </source>
</evidence>
<dbReference type="InterPro" id="IPR044878">
    <property type="entry name" value="UbiA_sf"/>
</dbReference>
<gene>
    <name evidence="7" type="ORF">C5F48_23800</name>
</gene>